<comment type="caution">
    <text evidence="2">The sequence shown here is derived from an EMBL/GenBank/DDBJ whole genome shotgun (WGS) entry which is preliminary data.</text>
</comment>
<keyword evidence="3" id="KW-1185">Reference proteome</keyword>
<feature type="compositionally biased region" description="Low complexity" evidence="1">
    <location>
        <begin position="154"/>
        <end position="166"/>
    </location>
</feature>
<evidence type="ECO:0000313" key="2">
    <source>
        <dbReference type="EMBL" id="KAJ5247291.1"/>
    </source>
</evidence>
<evidence type="ECO:0000256" key="1">
    <source>
        <dbReference type="SAM" id="MobiDB-lite"/>
    </source>
</evidence>
<feature type="compositionally biased region" description="Polar residues" evidence="1">
    <location>
        <begin position="176"/>
        <end position="187"/>
    </location>
</feature>
<feature type="region of interest" description="Disordered" evidence="1">
    <location>
        <begin position="70"/>
        <end position="192"/>
    </location>
</feature>
<dbReference type="AlphaFoldDB" id="A0A9W9PI75"/>
<evidence type="ECO:0000313" key="3">
    <source>
        <dbReference type="Proteomes" id="UP001150941"/>
    </source>
</evidence>
<feature type="region of interest" description="Disordered" evidence="1">
    <location>
        <begin position="436"/>
        <end position="455"/>
    </location>
</feature>
<dbReference type="OrthoDB" id="5428259at2759"/>
<reference evidence="2" key="1">
    <citation type="submission" date="2022-11" db="EMBL/GenBank/DDBJ databases">
        <authorList>
            <person name="Petersen C."/>
        </authorList>
    </citation>
    <scope>NUCLEOTIDE SEQUENCE</scope>
    <source>
        <strain evidence="2">IBT 19713</strain>
    </source>
</reference>
<gene>
    <name evidence="2" type="ORF">N7468_002274</name>
</gene>
<sequence>MDAATLHCIICPTLPQFSDVSHLLTHVASKAHLSHYFNLQVRTIQDPAAAELLNEYNEWYSGNDLAQLLSDRMTSKDDRKKKRKSKAEKGEAKIPQRKKPRRSSKSSQAVPDFLDPRLMVPGPTKEPQAIDESSCPVTPSVFTAEDRPSSQLQAGATSATCTAASGPDNQHGHTHGQGSFPITTIPKTPQPHRNKRIVGELSLDLKNASEPLLDSTFPTNTSDEFDYKVGPDEMARLKGIIWPGMDLFDSATQQMRRKRNQKKDCEVLKKMEQSSLQIEPTEFVFLSHWERLIDGNADNDSPLKGETPIPKSRTHPKKNALQKSLDPNIMWPQDRKGSKGVTTRSRKHSATSDATHNGCSLPTGGLTGLQRPLVENNDFALSVQAFGKRPRQAFSVFTDESASIPPSLANQALLSKIQRDTLTLTPARLVLDRASDDNEQARKTDQEGVDKENMEPILNSQGRIDYPWSSPSPRRLQQAIPYYYDELPGIGYRASNPLLAPGHKMDSYECNPYGEATLVANNEWAVTPTALSSEATLPDEERQQHDLALYLVGE</sequence>
<proteinExistence type="predicted"/>
<dbReference type="EMBL" id="JAPQKS010000002">
    <property type="protein sequence ID" value="KAJ5247291.1"/>
    <property type="molecule type" value="Genomic_DNA"/>
</dbReference>
<feature type="compositionally biased region" description="Basic residues" evidence="1">
    <location>
        <begin position="95"/>
        <end position="104"/>
    </location>
</feature>
<feature type="region of interest" description="Disordered" evidence="1">
    <location>
        <begin position="296"/>
        <end position="362"/>
    </location>
</feature>
<dbReference type="RefSeq" id="XP_058334712.1">
    <property type="nucleotide sequence ID" value="XM_058471571.1"/>
</dbReference>
<protein>
    <submittedName>
        <fullName evidence="2">Uncharacterized protein</fullName>
    </submittedName>
</protein>
<feature type="compositionally biased region" description="Basic and acidic residues" evidence="1">
    <location>
        <begin position="436"/>
        <end position="454"/>
    </location>
</feature>
<feature type="compositionally biased region" description="Polar residues" evidence="1">
    <location>
        <begin position="351"/>
        <end position="360"/>
    </location>
</feature>
<dbReference type="GeneID" id="83198874"/>
<dbReference type="Proteomes" id="UP001150941">
    <property type="component" value="Unassembled WGS sequence"/>
</dbReference>
<accession>A0A9W9PI75</accession>
<organism evidence="2 3">
    <name type="scientific">Penicillium chermesinum</name>
    <dbReference type="NCBI Taxonomy" id="63820"/>
    <lineage>
        <taxon>Eukaryota</taxon>
        <taxon>Fungi</taxon>
        <taxon>Dikarya</taxon>
        <taxon>Ascomycota</taxon>
        <taxon>Pezizomycotina</taxon>
        <taxon>Eurotiomycetes</taxon>
        <taxon>Eurotiomycetidae</taxon>
        <taxon>Eurotiales</taxon>
        <taxon>Aspergillaceae</taxon>
        <taxon>Penicillium</taxon>
    </lineage>
</organism>
<reference evidence="2" key="2">
    <citation type="journal article" date="2023" name="IMA Fungus">
        <title>Comparative genomic study of the Penicillium genus elucidates a diverse pangenome and 15 lateral gene transfer events.</title>
        <authorList>
            <person name="Petersen C."/>
            <person name="Sorensen T."/>
            <person name="Nielsen M.R."/>
            <person name="Sondergaard T.E."/>
            <person name="Sorensen J.L."/>
            <person name="Fitzpatrick D.A."/>
            <person name="Frisvad J.C."/>
            <person name="Nielsen K.L."/>
        </authorList>
    </citation>
    <scope>NUCLEOTIDE SEQUENCE</scope>
    <source>
        <strain evidence="2">IBT 19713</strain>
    </source>
</reference>
<name>A0A9W9PI75_9EURO</name>